<name>A0A645FHN9_9ZZZZ</name>
<reference evidence="1" key="1">
    <citation type="submission" date="2019-08" db="EMBL/GenBank/DDBJ databases">
        <authorList>
            <person name="Kucharzyk K."/>
            <person name="Murdoch R.W."/>
            <person name="Higgins S."/>
            <person name="Loffler F."/>
        </authorList>
    </citation>
    <scope>NUCLEOTIDE SEQUENCE</scope>
</reference>
<dbReference type="EMBL" id="VSSQ01060511">
    <property type="protein sequence ID" value="MPN13945.1"/>
    <property type="molecule type" value="Genomic_DNA"/>
</dbReference>
<evidence type="ECO:0000313" key="1">
    <source>
        <dbReference type="EMBL" id="MPN13945.1"/>
    </source>
</evidence>
<dbReference type="AlphaFoldDB" id="A0A645FHN9"/>
<sequence>MNRIPTKYRLCFRIICDECVGVPGPPTFQRYVQFSACDAFYRIYQLQNCYAFSCPEIEKITLLLFKKVFDRPYVCVRQITDMNVIPYAGTVARIIIRTEHRETFSYSQRILQQYGNNMGFRIVHLTHGAVRIRSCGIEISQADELQTVRFIVIFHNLLEHELRPPVRIHGSLLLILAYRYLLRYAVSGTGRRENDLLDSRIDDRIQKRLTLHHVVIVIFSRIGNRLAHIGQGCEVDDDVNILGFEQICESVRIAYISRDVFHSFE</sequence>
<accession>A0A645FHN9</accession>
<protein>
    <submittedName>
        <fullName evidence="1">Uncharacterized protein</fullName>
    </submittedName>
</protein>
<comment type="caution">
    <text evidence="1">The sequence shown here is derived from an EMBL/GenBank/DDBJ whole genome shotgun (WGS) entry which is preliminary data.</text>
</comment>
<organism evidence="1">
    <name type="scientific">bioreactor metagenome</name>
    <dbReference type="NCBI Taxonomy" id="1076179"/>
    <lineage>
        <taxon>unclassified sequences</taxon>
        <taxon>metagenomes</taxon>
        <taxon>ecological metagenomes</taxon>
    </lineage>
</organism>
<gene>
    <name evidence="1" type="ORF">SDC9_161271</name>
</gene>
<proteinExistence type="predicted"/>